<organism evidence="6 7">
    <name type="scientific">Acidaminobacter hydrogenoformans DSM 2784</name>
    <dbReference type="NCBI Taxonomy" id="1120920"/>
    <lineage>
        <taxon>Bacteria</taxon>
        <taxon>Bacillati</taxon>
        <taxon>Bacillota</taxon>
        <taxon>Clostridia</taxon>
        <taxon>Peptostreptococcales</taxon>
        <taxon>Acidaminobacteraceae</taxon>
        <taxon>Acidaminobacter</taxon>
    </lineage>
</organism>
<dbReference type="GO" id="GO:0071978">
    <property type="term" value="P:bacterial-type flagellum-dependent swarming motility"/>
    <property type="evidence" value="ECO:0007669"/>
    <property type="project" value="TreeGrafter"/>
</dbReference>
<dbReference type="AlphaFoldDB" id="A0A1G5RUD5"/>
<comment type="subcellular location">
    <subcellularLocation>
        <location evidence="2">Bacterial flagellum basal body</location>
    </subcellularLocation>
</comment>
<feature type="domain" description="Flagellar basal-body/hook protein C-terminal" evidence="4">
    <location>
        <begin position="213"/>
        <end position="257"/>
    </location>
</feature>
<comment type="similarity">
    <text evidence="1 2">Belongs to the flagella basal body rod proteins family.</text>
</comment>
<dbReference type="PANTHER" id="PTHR30435">
    <property type="entry name" value="FLAGELLAR PROTEIN"/>
    <property type="match status" value="1"/>
</dbReference>
<reference evidence="6 7" key="1">
    <citation type="submission" date="2016-10" db="EMBL/GenBank/DDBJ databases">
        <authorList>
            <person name="de Groot N.N."/>
        </authorList>
    </citation>
    <scope>NUCLEOTIDE SEQUENCE [LARGE SCALE GENOMIC DNA]</scope>
    <source>
        <strain evidence="6 7">DSM 2784</strain>
    </source>
</reference>
<dbReference type="Proteomes" id="UP000199208">
    <property type="component" value="Unassembled WGS sequence"/>
</dbReference>
<dbReference type="InterPro" id="IPR053967">
    <property type="entry name" value="LlgE_F_G-like_D1"/>
</dbReference>
<evidence type="ECO:0000313" key="7">
    <source>
        <dbReference type="Proteomes" id="UP000199208"/>
    </source>
</evidence>
<evidence type="ECO:0000259" key="3">
    <source>
        <dbReference type="Pfam" id="PF00460"/>
    </source>
</evidence>
<dbReference type="SUPFAM" id="SSF117143">
    <property type="entry name" value="Flagellar hook protein flgE"/>
    <property type="match status" value="1"/>
</dbReference>
<dbReference type="EMBL" id="FMWL01000003">
    <property type="protein sequence ID" value="SCZ77755.1"/>
    <property type="molecule type" value="Genomic_DNA"/>
</dbReference>
<dbReference type="InterPro" id="IPR001444">
    <property type="entry name" value="Flag_bb_rod_N"/>
</dbReference>
<dbReference type="Pfam" id="PF00460">
    <property type="entry name" value="Flg_bb_rod"/>
    <property type="match status" value="1"/>
</dbReference>
<evidence type="ECO:0000313" key="6">
    <source>
        <dbReference type="EMBL" id="SCZ77755.1"/>
    </source>
</evidence>
<dbReference type="NCBIfam" id="TIGR03506">
    <property type="entry name" value="FlgEFG_subfam"/>
    <property type="match status" value="1"/>
</dbReference>
<name>A0A1G5RUD5_9FIRM</name>
<dbReference type="GO" id="GO:0009425">
    <property type="term" value="C:bacterial-type flagellum basal body"/>
    <property type="evidence" value="ECO:0007669"/>
    <property type="project" value="UniProtKB-SubCell"/>
</dbReference>
<gene>
    <name evidence="6" type="ORF">SAMN03080599_00932</name>
</gene>
<keyword evidence="6" id="KW-0282">Flagellum</keyword>
<dbReference type="RefSeq" id="WP_092589721.1">
    <property type="nucleotide sequence ID" value="NZ_FMWL01000003.1"/>
</dbReference>
<dbReference type="InterPro" id="IPR020013">
    <property type="entry name" value="Flagellar_FlgE/F/G"/>
</dbReference>
<keyword evidence="2" id="KW-0975">Bacterial flagellum</keyword>
<keyword evidence="6" id="KW-0969">Cilium</keyword>
<dbReference type="STRING" id="1120920.SAMN03080599_00932"/>
<dbReference type="Pfam" id="PF22692">
    <property type="entry name" value="LlgE_F_G_D1"/>
    <property type="match status" value="1"/>
</dbReference>
<keyword evidence="6" id="KW-0966">Cell projection</keyword>
<feature type="domain" description="Flagellar basal body rod protein N-terminal" evidence="3">
    <location>
        <begin position="15"/>
        <end position="35"/>
    </location>
</feature>
<dbReference type="InterPro" id="IPR037925">
    <property type="entry name" value="FlgE/F/G-like"/>
</dbReference>
<dbReference type="Pfam" id="PF06429">
    <property type="entry name" value="Flg_bbr_C"/>
    <property type="match status" value="1"/>
</dbReference>
<sequence>MIRSVYQTSMSMLVQQKKQEAHANNLANVETAGYKSQALVSEAAFSEVFVNHASGNGAGAVILGSMPMGVRVAGTETDWTQGMLVETGRDMDLALEGPGFLAFESPQGIVYSRNGALHQNQAGEWVDPSGFRLMASASEGDLKAVRSLPGEALTFSASGELFGEDGTVLGHLPVYGALGGAEAGLGAGLELLDGGYVRIAPDGLIELEGTRLRQGMMESSNVNSTSTMIDMMSTGRLLQTQQRVLSTLDETLNRAVNEIGKV</sequence>
<keyword evidence="7" id="KW-1185">Reference proteome</keyword>
<dbReference type="OrthoDB" id="9800375at2"/>
<evidence type="ECO:0000259" key="4">
    <source>
        <dbReference type="Pfam" id="PF06429"/>
    </source>
</evidence>
<evidence type="ECO:0000259" key="5">
    <source>
        <dbReference type="Pfam" id="PF22692"/>
    </source>
</evidence>
<accession>A0A1G5RUD5</accession>
<evidence type="ECO:0000256" key="1">
    <source>
        <dbReference type="ARBA" id="ARBA00009677"/>
    </source>
</evidence>
<feature type="domain" description="Flagellar hook protein FlgE/F/G-like D1" evidence="5">
    <location>
        <begin position="94"/>
        <end position="135"/>
    </location>
</feature>
<evidence type="ECO:0000256" key="2">
    <source>
        <dbReference type="RuleBase" id="RU362116"/>
    </source>
</evidence>
<dbReference type="PANTHER" id="PTHR30435:SF19">
    <property type="entry name" value="FLAGELLAR BASAL-BODY ROD PROTEIN FLGG"/>
    <property type="match status" value="1"/>
</dbReference>
<proteinExistence type="inferred from homology"/>
<dbReference type="InterPro" id="IPR010930">
    <property type="entry name" value="Flg_bb/hook_C_dom"/>
</dbReference>
<protein>
    <submittedName>
        <fullName evidence="6">Flagellar basal-body rod protein FlgG</fullName>
    </submittedName>
</protein>